<proteinExistence type="predicted"/>
<dbReference type="RefSeq" id="WP_153476868.1">
    <property type="nucleotide sequence ID" value="NZ_CP064001.1"/>
</dbReference>
<organism evidence="1 2">
    <name type="scientific">Xanthomonas translucens pv. translucens</name>
    <dbReference type="NCBI Taxonomy" id="134875"/>
    <lineage>
        <taxon>Bacteria</taxon>
        <taxon>Pseudomonadati</taxon>
        <taxon>Pseudomonadota</taxon>
        <taxon>Gammaproteobacteria</taxon>
        <taxon>Lysobacterales</taxon>
        <taxon>Lysobacteraceae</taxon>
        <taxon>Xanthomonas</taxon>
        <taxon>Xanthomonas translucens group</taxon>
    </lineage>
</organism>
<evidence type="ECO:0000313" key="2">
    <source>
        <dbReference type="Proteomes" id="UP001635788"/>
    </source>
</evidence>
<accession>A0ABW9KXH4</accession>
<keyword evidence="2" id="KW-1185">Reference proteome</keyword>
<comment type="caution">
    <text evidence="1">The sequence shown here is derived from an EMBL/GenBank/DDBJ whole genome shotgun (WGS) entry which is preliminary data.</text>
</comment>
<name>A0ABW9KXH4_XANCT</name>
<gene>
    <name evidence="1" type="ORF">ACK3FC_14970</name>
</gene>
<protein>
    <submittedName>
        <fullName evidence="1">Uncharacterized protein</fullName>
    </submittedName>
</protein>
<reference evidence="1 2" key="1">
    <citation type="submission" date="2024-12" db="EMBL/GenBank/DDBJ databases">
        <authorList>
            <person name="Alaofin S."/>
            <person name="Velasco D."/>
            <person name="Li D."/>
            <person name="Baldwin T."/>
            <person name="Liu Z."/>
            <person name="Schachterle J.K."/>
        </authorList>
    </citation>
    <scope>NUCLEOTIDE SEQUENCE [LARGE SCALE GENOMIC DNA]</scope>
    <source>
        <strain evidence="1 2">B1</strain>
    </source>
</reference>
<dbReference type="EMBL" id="JBKAMQ010000002">
    <property type="protein sequence ID" value="MFN6508490.1"/>
    <property type="molecule type" value="Genomic_DNA"/>
</dbReference>
<dbReference type="Proteomes" id="UP001635788">
    <property type="component" value="Unassembled WGS sequence"/>
</dbReference>
<sequence length="48" mass="4585">MHAAQAMRQLAARALLAVGLLAGSGCADLVGGALQLDHCPAQSGAAAG</sequence>
<evidence type="ECO:0000313" key="1">
    <source>
        <dbReference type="EMBL" id="MFN6508490.1"/>
    </source>
</evidence>